<protein>
    <submittedName>
        <fullName evidence="2">Uncharacterized protein</fullName>
    </submittedName>
</protein>
<accession>A0AAD7JKM8</accession>
<dbReference type="Proteomes" id="UP001215598">
    <property type="component" value="Unassembled WGS sequence"/>
</dbReference>
<keyword evidence="1" id="KW-0812">Transmembrane</keyword>
<gene>
    <name evidence="2" type="ORF">B0H16DRAFT_1717861</name>
</gene>
<dbReference type="AlphaFoldDB" id="A0AAD7JKM8"/>
<feature type="transmembrane region" description="Helical" evidence="1">
    <location>
        <begin position="45"/>
        <end position="64"/>
    </location>
</feature>
<keyword evidence="1" id="KW-0472">Membrane</keyword>
<dbReference type="EMBL" id="JARKIB010000026">
    <property type="protein sequence ID" value="KAJ7765314.1"/>
    <property type="molecule type" value="Genomic_DNA"/>
</dbReference>
<keyword evidence="1" id="KW-1133">Transmembrane helix</keyword>
<organism evidence="2 3">
    <name type="scientific">Mycena metata</name>
    <dbReference type="NCBI Taxonomy" id="1033252"/>
    <lineage>
        <taxon>Eukaryota</taxon>
        <taxon>Fungi</taxon>
        <taxon>Dikarya</taxon>
        <taxon>Basidiomycota</taxon>
        <taxon>Agaricomycotina</taxon>
        <taxon>Agaricomycetes</taxon>
        <taxon>Agaricomycetidae</taxon>
        <taxon>Agaricales</taxon>
        <taxon>Marasmiineae</taxon>
        <taxon>Mycenaceae</taxon>
        <taxon>Mycena</taxon>
    </lineage>
</organism>
<reference evidence="2" key="1">
    <citation type="submission" date="2023-03" db="EMBL/GenBank/DDBJ databases">
        <title>Massive genome expansion in bonnet fungi (Mycena s.s.) driven by repeated elements and novel gene families across ecological guilds.</title>
        <authorList>
            <consortium name="Lawrence Berkeley National Laboratory"/>
            <person name="Harder C.B."/>
            <person name="Miyauchi S."/>
            <person name="Viragh M."/>
            <person name="Kuo A."/>
            <person name="Thoen E."/>
            <person name="Andreopoulos B."/>
            <person name="Lu D."/>
            <person name="Skrede I."/>
            <person name="Drula E."/>
            <person name="Henrissat B."/>
            <person name="Morin E."/>
            <person name="Kohler A."/>
            <person name="Barry K."/>
            <person name="LaButti K."/>
            <person name="Morin E."/>
            <person name="Salamov A."/>
            <person name="Lipzen A."/>
            <person name="Mereny Z."/>
            <person name="Hegedus B."/>
            <person name="Baldrian P."/>
            <person name="Stursova M."/>
            <person name="Weitz H."/>
            <person name="Taylor A."/>
            <person name="Grigoriev I.V."/>
            <person name="Nagy L.G."/>
            <person name="Martin F."/>
            <person name="Kauserud H."/>
        </authorList>
    </citation>
    <scope>NUCLEOTIDE SEQUENCE</scope>
    <source>
        <strain evidence="2">CBHHK182m</strain>
    </source>
</reference>
<name>A0AAD7JKM8_9AGAR</name>
<evidence type="ECO:0000256" key="1">
    <source>
        <dbReference type="SAM" id="Phobius"/>
    </source>
</evidence>
<sequence length="158" mass="17977">MDKATTKSFYILMHPAIGHLVPLIRRPAHIEAQTPAVLRELLTKALPVFVVLYTACASLRLLWVDLWHRAYAPRALLLPDCFKKIGISLPLHELKTLTEVYVETCPYTANEHAAIAPFCIEPFVRIFTLLHFSKTVKKDTEAHLLPHITISLDSSRVW</sequence>
<keyword evidence="3" id="KW-1185">Reference proteome</keyword>
<proteinExistence type="predicted"/>
<comment type="caution">
    <text evidence="2">The sequence shown here is derived from an EMBL/GenBank/DDBJ whole genome shotgun (WGS) entry which is preliminary data.</text>
</comment>
<evidence type="ECO:0000313" key="2">
    <source>
        <dbReference type="EMBL" id="KAJ7765314.1"/>
    </source>
</evidence>
<evidence type="ECO:0000313" key="3">
    <source>
        <dbReference type="Proteomes" id="UP001215598"/>
    </source>
</evidence>